<dbReference type="InterPro" id="IPR013320">
    <property type="entry name" value="ConA-like_dom_sf"/>
</dbReference>
<feature type="domain" description="LamG-like jellyroll fold" evidence="5">
    <location>
        <begin position="109"/>
        <end position="259"/>
    </location>
</feature>
<evidence type="ECO:0000256" key="2">
    <source>
        <dbReference type="ARBA" id="ARBA00023157"/>
    </source>
</evidence>
<evidence type="ECO:0000256" key="3">
    <source>
        <dbReference type="SAM" id="MobiDB-lite"/>
    </source>
</evidence>
<reference evidence="6 7" key="1">
    <citation type="journal article" date="2008" name="Nature">
        <title>The genome of the choanoflagellate Monosiga brevicollis and the origin of metazoans.</title>
        <authorList>
            <consortium name="JGI Sequencing"/>
            <person name="King N."/>
            <person name="Westbrook M.J."/>
            <person name="Young S.L."/>
            <person name="Kuo A."/>
            <person name="Abedin M."/>
            <person name="Chapman J."/>
            <person name="Fairclough S."/>
            <person name="Hellsten U."/>
            <person name="Isogai Y."/>
            <person name="Letunic I."/>
            <person name="Marr M."/>
            <person name="Pincus D."/>
            <person name="Putnam N."/>
            <person name="Rokas A."/>
            <person name="Wright K.J."/>
            <person name="Zuzow R."/>
            <person name="Dirks W."/>
            <person name="Good M."/>
            <person name="Goodstein D."/>
            <person name="Lemons D."/>
            <person name="Li W."/>
            <person name="Lyons J.B."/>
            <person name="Morris A."/>
            <person name="Nichols S."/>
            <person name="Richter D.J."/>
            <person name="Salamov A."/>
            <person name="Bork P."/>
            <person name="Lim W.A."/>
            <person name="Manning G."/>
            <person name="Miller W.T."/>
            <person name="McGinnis W."/>
            <person name="Shapiro H."/>
            <person name="Tjian R."/>
            <person name="Grigoriev I.V."/>
            <person name="Rokhsar D."/>
        </authorList>
    </citation>
    <scope>NUCLEOTIDE SEQUENCE [LARGE SCALE GENOMIC DNA]</scope>
    <source>
        <strain evidence="7">MX1 / ATCC 50154</strain>
    </source>
</reference>
<evidence type="ECO:0000256" key="1">
    <source>
        <dbReference type="ARBA" id="ARBA00022729"/>
    </source>
</evidence>
<feature type="region of interest" description="Disordered" evidence="3">
    <location>
        <begin position="482"/>
        <end position="590"/>
    </location>
</feature>
<feature type="signal peptide" evidence="4">
    <location>
        <begin position="1"/>
        <end position="32"/>
    </location>
</feature>
<keyword evidence="7" id="KW-1185">Reference proteome</keyword>
<proteinExistence type="predicted"/>
<evidence type="ECO:0000259" key="5">
    <source>
        <dbReference type="SMART" id="SM00560"/>
    </source>
</evidence>
<dbReference type="AlphaFoldDB" id="A9V190"/>
<dbReference type="RefSeq" id="XP_001746503.1">
    <property type="nucleotide sequence ID" value="XM_001746451.1"/>
</dbReference>
<organism evidence="6 7">
    <name type="scientific">Monosiga brevicollis</name>
    <name type="common">Choanoflagellate</name>
    <dbReference type="NCBI Taxonomy" id="81824"/>
    <lineage>
        <taxon>Eukaryota</taxon>
        <taxon>Choanoflagellata</taxon>
        <taxon>Craspedida</taxon>
        <taxon>Salpingoecidae</taxon>
        <taxon>Monosiga</taxon>
    </lineage>
</organism>
<dbReference type="GeneID" id="5891717"/>
<accession>A9V190</accession>
<dbReference type="EMBL" id="CH991553">
    <property type="protein sequence ID" value="EDQ88890.1"/>
    <property type="molecule type" value="Genomic_DNA"/>
</dbReference>
<dbReference type="SUPFAM" id="SSF49899">
    <property type="entry name" value="Concanavalin A-like lectins/glucanases"/>
    <property type="match status" value="2"/>
</dbReference>
<dbReference type="InParanoid" id="A9V190"/>
<dbReference type="Pfam" id="PF13385">
    <property type="entry name" value="Laminin_G_3"/>
    <property type="match status" value="1"/>
</dbReference>
<protein>
    <recommendedName>
        <fullName evidence="5">LamG-like jellyroll fold domain-containing protein</fullName>
    </recommendedName>
</protein>
<evidence type="ECO:0000256" key="4">
    <source>
        <dbReference type="SAM" id="SignalP"/>
    </source>
</evidence>
<keyword evidence="1 4" id="KW-0732">Signal</keyword>
<gene>
    <name evidence="6" type="ORF">MONBRDRAFT_8830</name>
</gene>
<evidence type="ECO:0000313" key="6">
    <source>
        <dbReference type="EMBL" id="EDQ88890.1"/>
    </source>
</evidence>
<dbReference type="KEGG" id="mbr:MONBRDRAFT_8830"/>
<sequence length="590" mass="63215">MPESCLVPGGGLLAPAYACLLLLALLVAPAQPEALLARYDFEESFPFLHLALDSAGQQNLHGGCVGFEPTLDRAEPVGPGASGNYAFNATRRGIAQVFWTNASSLVPASQLSWAAWVQRPTSTAPAPEILVHFDDGIADTMMELRFVYTLVQVHITALEGVAGVQSATISAAWPTDAASDDEAAHDDGWHHLAVTANQGTVTLYLDGAPLASKTELALPRNCDRLLLGGRLDRNSGASSYVFPGLLDDVRIWDSALTNNDVQLLVADRGLAPGLFTEPPTQPWFGRIVFAPVDRDGGNLLLDRSGHQRHALLQPGALATADGLLYLTGQFAPTIWLPSPEDTYMRVSVRFLTSSNDASYVLSVDGAVRVAILLPTRGLVVTTTRNGATNTISGAEDRNLADGTWHQLELELQQIESNLNFLVSIDGEAIVSGSVEGTLAPDALVLGGCCPLEPLVYGFHGESADDYGDVLNRNDNAYVHAQTIDDGRVNNDGRANDNGRRANDNGRRANDDGQANDDGRANVNDRRVNDGGRANDDGRANVNDRRANDDGRANVNDRRVNDGGRANVNDRHTNNDGRADNDGDNKRARHV</sequence>
<dbReference type="InterPro" id="IPR006558">
    <property type="entry name" value="LamG-like"/>
</dbReference>
<feature type="chain" id="PRO_5002742545" description="LamG-like jellyroll fold domain-containing protein" evidence="4">
    <location>
        <begin position="33"/>
        <end position="590"/>
    </location>
</feature>
<dbReference type="Proteomes" id="UP000001357">
    <property type="component" value="Unassembled WGS sequence"/>
</dbReference>
<keyword evidence="2" id="KW-1015">Disulfide bond</keyword>
<dbReference type="Gene3D" id="2.60.120.200">
    <property type="match status" value="2"/>
</dbReference>
<name>A9V190_MONBE</name>
<evidence type="ECO:0000313" key="7">
    <source>
        <dbReference type="Proteomes" id="UP000001357"/>
    </source>
</evidence>
<dbReference type="SMART" id="SM00560">
    <property type="entry name" value="LamGL"/>
    <property type="match status" value="1"/>
</dbReference>